<name>A0A103E3E6_9BURK</name>
<evidence type="ECO:0000256" key="2">
    <source>
        <dbReference type="ARBA" id="ARBA00023315"/>
    </source>
</evidence>
<dbReference type="RefSeq" id="WP_059516444.1">
    <property type="nucleotide sequence ID" value="NZ_LOWA01000030.1"/>
</dbReference>
<dbReference type="GO" id="GO:0016746">
    <property type="term" value="F:acyltransferase activity"/>
    <property type="evidence" value="ECO:0007669"/>
    <property type="project" value="UniProtKB-KW"/>
</dbReference>
<dbReference type="Pfam" id="PF08541">
    <property type="entry name" value="ACP_syn_III_C"/>
    <property type="match status" value="1"/>
</dbReference>
<reference evidence="4 5" key="1">
    <citation type="submission" date="2015-11" db="EMBL/GenBank/DDBJ databases">
        <title>Expanding the genomic diversity of Burkholderia species for the development of highly accurate diagnostics.</title>
        <authorList>
            <person name="Sahl J."/>
            <person name="Keim P."/>
            <person name="Wagner D."/>
        </authorList>
    </citation>
    <scope>NUCLEOTIDE SEQUENCE [LARGE SCALE GENOMIC DNA]</scope>
    <source>
        <strain evidence="4 5">TSV85</strain>
    </source>
</reference>
<proteinExistence type="predicted"/>
<keyword evidence="1" id="KW-0808">Transferase</keyword>
<keyword evidence="2" id="KW-0012">Acyltransferase</keyword>
<dbReference type="InterPro" id="IPR016039">
    <property type="entry name" value="Thiolase-like"/>
</dbReference>
<organism evidence="4 5">
    <name type="scientific">Burkholderia singularis</name>
    <dbReference type="NCBI Taxonomy" id="1503053"/>
    <lineage>
        <taxon>Bacteria</taxon>
        <taxon>Pseudomonadati</taxon>
        <taxon>Pseudomonadota</taxon>
        <taxon>Betaproteobacteria</taxon>
        <taxon>Burkholderiales</taxon>
        <taxon>Burkholderiaceae</taxon>
        <taxon>Burkholderia</taxon>
        <taxon>pseudomallei group</taxon>
    </lineage>
</organism>
<dbReference type="Gene3D" id="3.40.47.10">
    <property type="match status" value="2"/>
</dbReference>
<dbReference type="PANTHER" id="PTHR34069:SF2">
    <property type="entry name" value="BETA-KETOACYL-[ACYL-CARRIER-PROTEIN] SYNTHASE III"/>
    <property type="match status" value="1"/>
</dbReference>
<dbReference type="Proteomes" id="UP000062788">
    <property type="component" value="Unassembled WGS sequence"/>
</dbReference>
<sequence>MSAAGAEFGIRAFGYAFGEETSVAETAADYVTDPERVLQWGCTTYRRARHDEFALDFAARAARQALERASLRASDLDLVVLGSAEMPEYMYWDSAAALARMLDLERTQTLVFNNEGCSAGLRPFGVIAGAFALQPEVDKALFVVVNRVGEHHRNRMNINNCVHSDGAVAAVLQRGHARCQWLATEHFTLPEYCDLFRGEYGGTKAPVPPAGWSSRNESGYESVHRHFKNDASRLKVFLDHRNDWLTETVDAACARAGLTRREVDHLIYINDARPGAIEALGKQIGVPVERTNFALSGVYGHMGAADHLVSLGHHVERGEIRDGDIVAMCGMSTGMHWCCTLVRA</sequence>
<evidence type="ECO:0000313" key="5">
    <source>
        <dbReference type="Proteomes" id="UP000062788"/>
    </source>
</evidence>
<accession>A0A103E3E6</accession>
<comment type="caution">
    <text evidence="4">The sequence shown here is derived from an EMBL/GenBank/DDBJ whole genome shotgun (WGS) entry which is preliminary data.</text>
</comment>
<gene>
    <name evidence="4" type="ORF">WS67_11700</name>
</gene>
<dbReference type="AlphaFoldDB" id="A0A103E3E6"/>
<dbReference type="OrthoDB" id="6637632at2"/>
<evidence type="ECO:0000256" key="1">
    <source>
        <dbReference type="ARBA" id="ARBA00022679"/>
    </source>
</evidence>
<feature type="domain" description="Beta-ketoacyl-[acyl-carrier-protein] synthase III C-terminal" evidence="3">
    <location>
        <begin position="253"/>
        <end position="343"/>
    </location>
</feature>
<dbReference type="PANTHER" id="PTHR34069">
    <property type="entry name" value="3-OXOACYL-[ACYL-CARRIER-PROTEIN] SYNTHASE 3"/>
    <property type="match status" value="1"/>
</dbReference>
<keyword evidence="5" id="KW-1185">Reference proteome</keyword>
<dbReference type="InterPro" id="IPR013747">
    <property type="entry name" value="ACP_syn_III_C"/>
</dbReference>
<evidence type="ECO:0000259" key="3">
    <source>
        <dbReference type="Pfam" id="PF08541"/>
    </source>
</evidence>
<dbReference type="EMBL" id="LOWA01000030">
    <property type="protein sequence ID" value="KVE27430.1"/>
    <property type="molecule type" value="Genomic_DNA"/>
</dbReference>
<evidence type="ECO:0000313" key="4">
    <source>
        <dbReference type="EMBL" id="KVE27430.1"/>
    </source>
</evidence>
<protein>
    <submittedName>
        <fullName evidence="4">3-oxoacyl-ACP synthase</fullName>
    </submittedName>
</protein>
<dbReference type="SUPFAM" id="SSF53901">
    <property type="entry name" value="Thiolase-like"/>
    <property type="match status" value="1"/>
</dbReference>
<dbReference type="GO" id="GO:0044550">
    <property type="term" value="P:secondary metabolite biosynthetic process"/>
    <property type="evidence" value="ECO:0007669"/>
    <property type="project" value="TreeGrafter"/>
</dbReference>